<evidence type="ECO:0000256" key="1">
    <source>
        <dbReference type="ARBA" id="ARBA00004430"/>
    </source>
</evidence>
<keyword evidence="4" id="KW-0966">Cell projection</keyword>
<reference evidence="8" key="1">
    <citation type="submission" date="2025-08" db="UniProtKB">
        <authorList>
            <consortium name="RefSeq"/>
        </authorList>
    </citation>
    <scope>IDENTIFICATION</scope>
</reference>
<dbReference type="InterPro" id="IPR026507">
    <property type="entry name" value="PIRC1/2"/>
</dbReference>
<dbReference type="Proteomes" id="UP000515156">
    <property type="component" value="Chromosome 6"/>
</dbReference>
<protein>
    <submittedName>
        <fullName evidence="8">UPF0691 protein C9orf116 homolog</fullName>
    </submittedName>
</protein>
<dbReference type="RefSeq" id="XP_030062034.1">
    <property type="nucleotide sequence ID" value="XM_030206174.1"/>
</dbReference>
<name>A0A6P7YGM2_9AMPH</name>
<organism evidence="7 8">
    <name type="scientific">Microcaecilia unicolor</name>
    <dbReference type="NCBI Taxonomy" id="1415580"/>
    <lineage>
        <taxon>Eukaryota</taxon>
        <taxon>Metazoa</taxon>
        <taxon>Chordata</taxon>
        <taxon>Craniata</taxon>
        <taxon>Vertebrata</taxon>
        <taxon>Euteleostomi</taxon>
        <taxon>Amphibia</taxon>
        <taxon>Gymnophiona</taxon>
        <taxon>Siphonopidae</taxon>
        <taxon>Microcaecilia</taxon>
    </lineage>
</organism>
<dbReference type="GeneID" id="115472087"/>
<proteinExistence type="inferred from homology"/>
<gene>
    <name evidence="8" type="primary">C6H9orf116</name>
</gene>
<feature type="compositionally biased region" description="Basic and acidic residues" evidence="6">
    <location>
        <begin position="16"/>
        <end position="33"/>
    </location>
</feature>
<dbReference type="OrthoDB" id="546383at2759"/>
<evidence type="ECO:0000256" key="4">
    <source>
        <dbReference type="ARBA" id="ARBA00023273"/>
    </source>
</evidence>
<keyword evidence="2" id="KW-0963">Cytoplasm</keyword>
<dbReference type="GO" id="GO:0005879">
    <property type="term" value="C:axonemal microtubule"/>
    <property type="evidence" value="ECO:0007669"/>
    <property type="project" value="InterPro"/>
</dbReference>
<dbReference type="CTD" id="138162"/>
<dbReference type="PANTHER" id="PTHR20899">
    <property type="entry name" value="PIERCE HOMOLOG"/>
    <property type="match status" value="1"/>
</dbReference>
<dbReference type="GO" id="GO:0035082">
    <property type="term" value="P:axoneme assembly"/>
    <property type="evidence" value="ECO:0007669"/>
    <property type="project" value="InterPro"/>
</dbReference>
<accession>A0A6P7YGM2</accession>
<keyword evidence="7" id="KW-1185">Reference proteome</keyword>
<evidence type="ECO:0000256" key="5">
    <source>
        <dbReference type="ARBA" id="ARBA00038014"/>
    </source>
</evidence>
<evidence type="ECO:0000313" key="7">
    <source>
        <dbReference type="Proteomes" id="UP000515156"/>
    </source>
</evidence>
<dbReference type="PANTHER" id="PTHR20899:SF1">
    <property type="entry name" value="PIERCER OF MICROTUBULE WALL 1 PROTEIN"/>
    <property type="match status" value="1"/>
</dbReference>
<dbReference type="InParanoid" id="A0A6P7YGM2"/>
<feature type="region of interest" description="Disordered" evidence="6">
    <location>
        <begin position="1"/>
        <end position="37"/>
    </location>
</feature>
<sequence length="135" mass="15832">MAQTPSQEPQSNSEPDPQRQKTSDYYRVKDDLPPKFNDPESWYGGYRYVKTNPLFRTTNQTYGSRMPTVHEMPTCFNAVCNKFSTHLRNTGMYRNHGFNTSTEKSYVTGPDNFITFYDRLNFHRSYNRKGPSFSD</sequence>
<evidence type="ECO:0000313" key="8">
    <source>
        <dbReference type="RefSeq" id="XP_030062034.1"/>
    </source>
</evidence>
<evidence type="ECO:0000256" key="3">
    <source>
        <dbReference type="ARBA" id="ARBA00023212"/>
    </source>
</evidence>
<keyword evidence="3" id="KW-0206">Cytoskeleton</keyword>
<comment type="similarity">
    <text evidence="5">Belongs to the PIERCE1 family.</text>
</comment>
<dbReference type="Pfam" id="PF14892">
    <property type="entry name" value="PIRC1_2"/>
    <property type="match status" value="1"/>
</dbReference>
<feature type="compositionally biased region" description="Polar residues" evidence="6">
    <location>
        <begin position="1"/>
        <end position="15"/>
    </location>
</feature>
<dbReference type="AlphaFoldDB" id="A0A6P7YGM2"/>
<comment type="subcellular location">
    <subcellularLocation>
        <location evidence="1">Cytoplasm</location>
        <location evidence="1">Cytoskeleton</location>
        <location evidence="1">Cilium axoneme</location>
    </subcellularLocation>
</comment>
<evidence type="ECO:0000256" key="2">
    <source>
        <dbReference type="ARBA" id="ARBA00022490"/>
    </source>
</evidence>
<evidence type="ECO:0000256" key="6">
    <source>
        <dbReference type="SAM" id="MobiDB-lite"/>
    </source>
</evidence>
<dbReference type="KEGG" id="muo:115472087"/>
<dbReference type="FunCoup" id="A0A6P7YGM2">
    <property type="interactions" value="275"/>
</dbReference>